<sequence length="85" mass="9168">MSGIHIGKRRRSDSTQRNKNTQPAQTQDTQKGSAAREKGRQRERDDTPGHPVIRTPASPVEVTLCPPPTPAGGDQENRWAGGSGP</sequence>
<feature type="compositionally biased region" description="Basic and acidic residues" evidence="1">
    <location>
        <begin position="34"/>
        <end position="48"/>
    </location>
</feature>
<feature type="compositionally biased region" description="Polar residues" evidence="1">
    <location>
        <begin position="15"/>
        <end position="32"/>
    </location>
</feature>
<evidence type="ECO:0000313" key="2">
    <source>
        <dbReference type="EMBL" id="CAK9220872.1"/>
    </source>
</evidence>
<evidence type="ECO:0000313" key="3">
    <source>
        <dbReference type="Proteomes" id="UP001497512"/>
    </source>
</evidence>
<dbReference type="Proteomes" id="UP001497512">
    <property type="component" value="Chromosome 3"/>
</dbReference>
<feature type="compositionally biased region" description="Basic residues" evidence="1">
    <location>
        <begin position="1"/>
        <end position="11"/>
    </location>
</feature>
<proteinExistence type="predicted"/>
<keyword evidence="3" id="KW-1185">Reference proteome</keyword>
<reference evidence="2" key="1">
    <citation type="submission" date="2024-02" db="EMBL/GenBank/DDBJ databases">
        <authorList>
            <consortium name="ELIXIR-Norway"/>
            <consortium name="Elixir Norway"/>
        </authorList>
    </citation>
    <scope>NUCLEOTIDE SEQUENCE</scope>
</reference>
<name>A0ABP0UHH0_9BRYO</name>
<gene>
    <name evidence="2" type="ORF">CSSPTR1EN2_LOCUS15673</name>
</gene>
<evidence type="ECO:0000256" key="1">
    <source>
        <dbReference type="SAM" id="MobiDB-lite"/>
    </source>
</evidence>
<accession>A0ABP0UHH0</accession>
<dbReference type="EMBL" id="OZ019895">
    <property type="protein sequence ID" value="CAK9220872.1"/>
    <property type="molecule type" value="Genomic_DNA"/>
</dbReference>
<organism evidence="2 3">
    <name type="scientific">Sphagnum troendelagicum</name>
    <dbReference type="NCBI Taxonomy" id="128251"/>
    <lineage>
        <taxon>Eukaryota</taxon>
        <taxon>Viridiplantae</taxon>
        <taxon>Streptophyta</taxon>
        <taxon>Embryophyta</taxon>
        <taxon>Bryophyta</taxon>
        <taxon>Sphagnophytina</taxon>
        <taxon>Sphagnopsida</taxon>
        <taxon>Sphagnales</taxon>
        <taxon>Sphagnaceae</taxon>
        <taxon>Sphagnum</taxon>
    </lineage>
</organism>
<protein>
    <submittedName>
        <fullName evidence="2">Uncharacterized protein</fullName>
    </submittedName>
</protein>
<feature type="region of interest" description="Disordered" evidence="1">
    <location>
        <begin position="1"/>
        <end position="85"/>
    </location>
</feature>